<keyword evidence="3" id="KW-1185">Reference proteome</keyword>
<sequence length="117" mass="12417">MNCYLRLNETALRRLLDSGQYGSIRDTERLADVGLEPSVGSVGDSYDKALAETADGLYEAAVTHRAHPGAAAKRANGQRCSDRLAQQPVADGTARHTTPAEAEAHCSSQIPELPIAA</sequence>
<dbReference type="STRING" id="1172194.WQQ_10830"/>
<evidence type="ECO:0000313" key="3">
    <source>
        <dbReference type="Proteomes" id="UP000003704"/>
    </source>
</evidence>
<comment type="caution">
    <text evidence="2">The sequence shown here is derived from an EMBL/GenBank/DDBJ whole genome shotgun (WGS) entry which is preliminary data.</text>
</comment>
<dbReference type="Proteomes" id="UP000003704">
    <property type="component" value="Unassembled WGS sequence"/>
</dbReference>
<dbReference type="AlphaFoldDB" id="I8I467"/>
<evidence type="ECO:0000256" key="1">
    <source>
        <dbReference type="SAM" id="MobiDB-lite"/>
    </source>
</evidence>
<protein>
    <submittedName>
        <fullName evidence="2">Uncharacterized protein</fullName>
    </submittedName>
</protein>
<evidence type="ECO:0000313" key="2">
    <source>
        <dbReference type="EMBL" id="EIT70946.1"/>
    </source>
</evidence>
<feature type="region of interest" description="Disordered" evidence="1">
    <location>
        <begin position="68"/>
        <end position="117"/>
    </location>
</feature>
<accession>I8I467</accession>
<name>I8I467_9GAMM</name>
<proteinExistence type="predicted"/>
<reference evidence="2 3" key="1">
    <citation type="journal article" date="2012" name="J. Bacteriol.">
        <title>Genome Sequence of n-Alkane-Degrading Hydrocarboniphaga effusa Strain AP103T (ATCC BAA-332T).</title>
        <authorList>
            <person name="Chang H.K."/>
            <person name="Zylstra G.J."/>
            <person name="Chae J.C."/>
        </authorList>
    </citation>
    <scope>NUCLEOTIDE SEQUENCE [LARGE SCALE GENOMIC DNA]</scope>
    <source>
        <strain evidence="2 3">AP103</strain>
    </source>
</reference>
<organism evidence="2 3">
    <name type="scientific">Hydrocarboniphaga effusa AP103</name>
    <dbReference type="NCBI Taxonomy" id="1172194"/>
    <lineage>
        <taxon>Bacteria</taxon>
        <taxon>Pseudomonadati</taxon>
        <taxon>Pseudomonadota</taxon>
        <taxon>Gammaproteobacteria</taxon>
        <taxon>Nevskiales</taxon>
        <taxon>Nevskiaceae</taxon>
        <taxon>Hydrocarboniphaga</taxon>
    </lineage>
</organism>
<gene>
    <name evidence="2" type="ORF">WQQ_10830</name>
</gene>
<dbReference type="EMBL" id="AKGD01000001">
    <property type="protein sequence ID" value="EIT70946.1"/>
    <property type="molecule type" value="Genomic_DNA"/>
</dbReference>